<reference evidence="4 5" key="2">
    <citation type="submission" date="2016-08" db="EMBL/GenBank/DDBJ databases">
        <title>Pervasive Adenine N6-methylation of Active Genes in Fungi.</title>
        <authorList>
            <consortium name="DOE Joint Genome Institute"/>
            <person name="Mondo S.J."/>
            <person name="Dannebaum R.O."/>
            <person name="Kuo R.C."/>
            <person name="Labutti K."/>
            <person name="Haridas S."/>
            <person name="Kuo A."/>
            <person name="Salamov A."/>
            <person name="Ahrendt S.R."/>
            <person name="Lipzen A."/>
            <person name="Sullivan W."/>
            <person name="Andreopoulos W.B."/>
            <person name="Clum A."/>
            <person name="Lindquist E."/>
            <person name="Daum C."/>
            <person name="Ramamoorthy G.K."/>
            <person name="Gryganskyi A."/>
            <person name="Culley D."/>
            <person name="Magnuson J.K."/>
            <person name="James T.Y."/>
            <person name="O'Malley M.A."/>
            <person name="Stajich J.E."/>
            <person name="Spatafora J.W."/>
            <person name="Visel A."/>
            <person name="Grigoriev I.V."/>
        </authorList>
    </citation>
    <scope>NUCLEOTIDE SEQUENCE [LARGE SCALE GENOMIC DNA]</scope>
    <source>
        <strain evidence="4 5">S4</strain>
    </source>
</reference>
<dbReference type="OrthoDB" id="266138at2759"/>
<evidence type="ECO:0000313" key="5">
    <source>
        <dbReference type="Proteomes" id="UP000193944"/>
    </source>
</evidence>
<dbReference type="InterPro" id="IPR032675">
    <property type="entry name" value="LRR_dom_sf"/>
</dbReference>
<dbReference type="STRING" id="1754192.A0A1Y1VX68"/>
<keyword evidence="2" id="KW-0472">Membrane</keyword>
<evidence type="ECO:0000256" key="2">
    <source>
        <dbReference type="SAM" id="Phobius"/>
    </source>
</evidence>
<feature type="region of interest" description="Disordered" evidence="1">
    <location>
        <begin position="579"/>
        <end position="599"/>
    </location>
</feature>
<dbReference type="AlphaFoldDB" id="A0A1Y1VX68"/>
<accession>A0A1Y1VX68</accession>
<keyword evidence="3" id="KW-0732">Signal</keyword>
<dbReference type="Proteomes" id="UP000193944">
    <property type="component" value="Unassembled WGS sequence"/>
</dbReference>
<dbReference type="PANTHER" id="PTHR46662">
    <property type="entry name" value="DI-GLUCOSE BINDING PROTEIN WITH LEUCINE-RICH REPEAT DOMAIN-CONTAINING PROTEIN"/>
    <property type="match status" value="1"/>
</dbReference>
<proteinExistence type="predicted"/>
<keyword evidence="5" id="KW-1185">Reference proteome</keyword>
<evidence type="ECO:0000256" key="1">
    <source>
        <dbReference type="SAM" id="MobiDB-lite"/>
    </source>
</evidence>
<name>A0A1Y1VX68_9FUNG</name>
<organism evidence="4 5">
    <name type="scientific">Anaeromyces robustus</name>
    <dbReference type="NCBI Taxonomy" id="1754192"/>
    <lineage>
        <taxon>Eukaryota</taxon>
        <taxon>Fungi</taxon>
        <taxon>Fungi incertae sedis</taxon>
        <taxon>Chytridiomycota</taxon>
        <taxon>Chytridiomycota incertae sedis</taxon>
        <taxon>Neocallimastigomycetes</taxon>
        <taxon>Neocallimastigales</taxon>
        <taxon>Neocallimastigaceae</taxon>
        <taxon>Anaeromyces</taxon>
    </lineage>
</organism>
<feature type="signal peptide" evidence="3">
    <location>
        <begin position="1"/>
        <end position="20"/>
    </location>
</feature>
<evidence type="ECO:0000256" key="3">
    <source>
        <dbReference type="SAM" id="SignalP"/>
    </source>
</evidence>
<feature type="compositionally biased region" description="Low complexity" evidence="1">
    <location>
        <begin position="582"/>
        <end position="599"/>
    </location>
</feature>
<sequence>MGILFIISYILFLNVLYVYGVNNNDCKTFNAFFNKNGYNLKCCDNIYILCNGNDITSITIDNSNMNGYDKPISFDSFPIFNNLIRLTITDNENSLANVFNGVLPKRFFELPNLEYLEVSNMKINTIPMDINNNNVLKEIVLTKNNISAFPYQFQNLSQLSKLDISFNSMTGGIDNQIKSFKNLKNLDINKNNMTGEANIPDSLEVLIINNNNFTTFGSTNSVEKLEEFKAINNNFDNNIFTSLFNTKNLKSIILNGNKRITQIPDDIYRITSLENFDISSTSIKELPPNFFALCNLVYLNISDNPQLKPIMANFCRKIRLCVFTNTNLNCYQPNTCDYIFGYSTNYRNCLDYEIEKMHNYSPAVRNYIKTSQDNNNNINPKNTSSSTSASNEFFTDNSKYIIYGSSLIILLLILCIFLLILRLNKKIKEESIDLSSIPNLTIPSALDVNSNAPIFANDLDESSIEIKRITTINTTTTAVSNISNNNNNNSNNNNNNINNGNNISHNNSNHNSTHISHNNSNHNSSHISSHISHNNSNHNSSYVSSHISSNYNNINNNYNRNSTEVNSIDHHNVSNISTESVSLKSRSTISSPSPSYQVESSLNSISSINNISSVRRNNTISTSTINSISTPNHLLSTNNLPSNNTNIPSSSSYLQPTNNTTNISNVNYISSSPNNLSSINYISSSPNNLSSLNYISSTGIGSTISSSSSSYINNNNNHNNHNNNSIQRVNSDILSSNIKLINTPQFAYNLNNNTGNLQIYRIQDVIPSNSNIPMSYIVNTDNYNKYNYKIVYNNIQNEKRNNIKKNSMKKNKNKEINQNHNNNDLNKFNNHRKPDPPPYSFQ</sequence>
<evidence type="ECO:0000313" key="4">
    <source>
        <dbReference type="EMBL" id="ORX65586.1"/>
    </source>
</evidence>
<dbReference type="PANTHER" id="PTHR46662:SF89">
    <property type="entry name" value="MDIS1-INTERACTING RECEPTOR LIKE KINASE 2-LIKE"/>
    <property type="match status" value="1"/>
</dbReference>
<dbReference type="EMBL" id="MCFG01000457">
    <property type="protein sequence ID" value="ORX65586.1"/>
    <property type="molecule type" value="Genomic_DNA"/>
</dbReference>
<keyword evidence="2" id="KW-1133">Transmembrane helix</keyword>
<dbReference type="SUPFAM" id="SSF52058">
    <property type="entry name" value="L domain-like"/>
    <property type="match status" value="1"/>
</dbReference>
<comment type="caution">
    <text evidence="4">The sequence shown here is derived from an EMBL/GenBank/DDBJ whole genome shotgun (WGS) entry which is preliminary data.</text>
</comment>
<gene>
    <name evidence="4" type="ORF">BCR32DRAFT_297686</name>
</gene>
<dbReference type="Gene3D" id="3.80.10.10">
    <property type="entry name" value="Ribonuclease Inhibitor"/>
    <property type="match status" value="3"/>
</dbReference>
<keyword evidence="2" id="KW-0812">Transmembrane</keyword>
<feature type="region of interest" description="Disordered" evidence="1">
    <location>
        <begin position="482"/>
        <end position="548"/>
    </location>
</feature>
<feature type="compositionally biased region" description="Low complexity" evidence="1">
    <location>
        <begin position="816"/>
        <end position="828"/>
    </location>
</feature>
<protein>
    <submittedName>
        <fullName evidence="4">L domain-like protein</fullName>
    </submittedName>
</protein>
<feature type="compositionally biased region" description="Low complexity" evidence="1">
    <location>
        <begin position="623"/>
        <end position="652"/>
    </location>
</feature>
<feature type="chain" id="PRO_5011005945" evidence="3">
    <location>
        <begin position="21"/>
        <end position="842"/>
    </location>
</feature>
<reference evidence="4 5" key="1">
    <citation type="submission" date="2016-08" db="EMBL/GenBank/DDBJ databases">
        <title>A Parts List for Fungal Cellulosomes Revealed by Comparative Genomics.</title>
        <authorList>
            <consortium name="DOE Joint Genome Institute"/>
            <person name="Haitjema C.H."/>
            <person name="Gilmore S.P."/>
            <person name="Henske J.K."/>
            <person name="Solomon K.V."/>
            <person name="De Groot R."/>
            <person name="Kuo A."/>
            <person name="Mondo S.J."/>
            <person name="Salamov A.A."/>
            <person name="Labutti K."/>
            <person name="Zhao Z."/>
            <person name="Chiniquy J."/>
            <person name="Barry K."/>
            <person name="Brewer H.M."/>
            <person name="Purvine S.O."/>
            <person name="Wright A.T."/>
            <person name="Boxma B."/>
            <person name="Van Alen T."/>
            <person name="Hackstein J.H."/>
            <person name="Baker S.E."/>
            <person name="Grigoriev I.V."/>
            <person name="O'Malley M.A."/>
        </authorList>
    </citation>
    <scope>NUCLEOTIDE SEQUENCE [LARGE SCALE GENOMIC DNA]</scope>
    <source>
        <strain evidence="4 5">S4</strain>
    </source>
</reference>
<feature type="transmembrane region" description="Helical" evidence="2">
    <location>
        <begin position="400"/>
        <end position="421"/>
    </location>
</feature>
<feature type="region of interest" description="Disordered" evidence="1">
    <location>
        <begin position="623"/>
        <end position="658"/>
    </location>
</feature>
<feature type="region of interest" description="Disordered" evidence="1">
    <location>
        <begin position="814"/>
        <end position="842"/>
    </location>
</feature>